<accession>A0ACA9SDQ7</accession>
<proteinExistence type="predicted"/>
<name>A0ACA9SDQ7_9GLOM</name>
<keyword evidence="2" id="KW-1185">Reference proteome</keyword>
<comment type="caution">
    <text evidence="1">The sequence shown here is derived from an EMBL/GenBank/DDBJ whole genome shotgun (WGS) entry which is preliminary data.</text>
</comment>
<feature type="non-terminal residue" evidence="1">
    <location>
        <position position="262"/>
    </location>
</feature>
<feature type="non-terminal residue" evidence="1">
    <location>
        <position position="1"/>
    </location>
</feature>
<protein>
    <submittedName>
        <fullName evidence="1">4903_t:CDS:1</fullName>
    </submittedName>
</protein>
<dbReference type="Proteomes" id="UP000789920">
    <property type="component" value="Unassembled WGS sequence"/>
</dbReference>
<organism evidence="1 2">
    <name type="scientific">Racocetra persica</name>
    <dbReference type="NCBI Taxonomy" id="160502"/>
    <lineage>
        <taxon>Eukaryota</taxon>
        <taxon>Fungi</taxon>
        <taxon>Fungi incertae sedis</taxon>
        <taxon>Mucoromycota</taxon>
        <taxon>Glomeromycotina</taxon>
        <taxon>Glomeromycetes</taxon>
        <taxon>Diversisporales</taxon>
        <taxon>Gigasporaceae</taxon>
        <taxon>Racocetra</taxon>
    </lineage>
</organism>
<evidence type="ECO:0000313" key="1">
    <source>
        <dbReference type="EMBL" id="CAG8836575.1"/>
    </source>
</evidence>
<dbReference type="EMBL" id="CAJVQC010115144">
    <property type="protein sequence ID" value="CAG8836575.1"/>
    <property type="molecule type" value="Genomic_DNA"/>
</dbReference>
<reference evidence="1" key="1">
    <citation type="submission" date="2021-06" db="EMBL/GenBank/DDBJ databases">
        <authorList>
            <person name="Kallberg Y."/>
            <person name="Tangrot J."/>
            <person name="Rosling A."/>
        </authorList>
    </citation>
    <scope>NUCLEOTIDE SEQUENCE</scope>
    <source>
        <strain evidence="1">MA461A</strain>
    </source>
</reference>
<gene>
    <name evidence="1" type="ORF">RPERSI_LOCUS29982</name>
</gene>
<sequence>SKSKYTSKIRLSIRKKRKISDKNIEKVIIKKIKQNNREYTPEFVSMAMNLSTFSHTSISLMIQYTKEIITFLTEVAEISIQDNIPQFLNRFSSYEILADKSTRGEKNIFLVCIFYWNENKQDPMLTILNMKDLDYCLASTVSLSVGEAISKNLLNSAQCQYWLTDNIAYMSESTTGAIVKFNQQYSAKATQIPCGLHVLHIASVHFNDTTFGKTKSLSGICLEPHPFNILNLAYYFHCRYNESDKDNLLNMKAEKISELYKA</sequence>
<evidence type="ECO:0000313" key="2">
    <source>
        <dbReference type="Proteomes" id="UP000789920"/>
    </source>
</evidence>